<sequence length="1199" mass="136100">MEAPISASLGAMVSVLGKLDEILATEHKDEIWKLREDLVITRTLLLKLSKARDPPVTARYWMKDVRELSYDMEDCVDAETDWVDEKMSGFKTRVEEANERYHRYMLGDSVPSCADISVDHRLPTVDGRRAVVGLHAKGGPIDRLCQSLSDQDPELKVVPIVGVAGIGKTTLAEQLWHELGAFQCRAFVQTSKKPDMRGILRSILSQVHPHQPLPGVSDVHRLTQDIHDHLRDKSYFVIIDDLWATSVWEVVSRAFPEGKHRSRIITTTENEDVALACCGYQSRYIFHMEPLSVQHSEEMFTSALFGSGAEQLDECSHEIMRRCGGLPQAIVIIASILASNRETETIENTEKAGEKWNYLQKLVLNDLAEDTPFEEILTQVLNICYSSLPSCLQTCLLYLSVYSENYIFFKEDLSKQWIVEGFIRGSTQKETMQVSQSYFDKLVSMGLIRHIDVKNSDEVVSYAVQHMVHDFITYKSIEENFVTVMDYSESTMQLSDKVRRLSLQFGSAAYATTPASTRLSQVRSLTFIGLVKCMPSVSEFKLLRVLILNLWGDQGSTSFDLTGISELLLLRYLQIICNVIVQLPDQMKGLEHLETLEINARPDWSLLHLHLEGGANLFDVTLYPSASSMSISSSEPCYHFDPVKTFELFPPICSVPKWIEQFKKLCTLKIVVRELLKDFISSLGGLPALTVLSLYVRRHTAETIIFNTSQFAAVEYFEFKCGVLSLTFQEGAMPSLQMLKLGFNAHKGEQYGHILAGIEHLSNLKEVVGIIGRAGGAEEPDWRAAESAFKAAIHRYPMLASEVNVRRTGWIEEEYGFPENQHFSTEKHPPSKQPGKMKEVSHRDIEQNTNTESSSALSFVLHADMKKKESISRQGAKHERVNDNVLVRNENEHKSRSALSMVPKRPRSLIAGEPDGRVPRGKFLRVAAAQGIEPWPVKRRRIRLRALVFAVLFIIRVSKHVSYEPYNIVQIRRVVREEVRRELGSFCSLILRKLESLDRRIDVICKDQAICSQRNNYLWLRHLKEIKEEEKANAEGLVRNEHGRKRTGARTRSMARKAPDDLFMNAGQSYSGAPAGNCLPLPGPHSLSPGKRLLRKIVFVVLFIIRVTRVYVTLAHEISCQRPGVRVASGTRITTRKTKYRQKEVLEVSKIRERLVKKLCRNLPRLTPYLECHGALALGFSFLTAVFLLVQEERHFTYL</sequence>
<dbReference type="Proteomes" id="UP001732700">
    <property type="component" value="Chromosome 3D"/>
</dbReference>
<dbReference type="EnsemblPlants" id="AVESA.00010b.r2.3DG0571870.2">
    <property type="protein sequence ID" value="AVESA.00010b.r2.3DG0571870.2.CDS"/>
    <property type="gene ID" value="AVESA.00010b.r2.3DG0571870"/>
</dbReference>
<proteinExistence type="predicted"/>
<evidence type="ECO:0000313" key="1">
    <source>
        <dbReference type="EnsemblPlants" id="AVESA.00010b.r2.3DG0571870.2.CDS"/>
    </source>
</evidence>
<protein>
    <submittedName>
        <fullName evidence="1">Uncharacterized protein</fullName>
    </submittedName>
</protein>
<keyword evidence="2" id="KW-1185">Reference proteome</keyword>
<reference evidence="1" key="1">
    <citation type="submission" date="2021-05" db="EMBL/GenBank/DDBJ databases">
        <authorList>
            <person name="Scholz U."/>
            <person name="Mascher M."/>
            <person name="Fiebig A."/>
        </authorList>
    </citation>
    <scope>NUCLEOTIDE SEQUENCE [LARGE SCALE GENOMIC DNA]</scope>
</reference>
<accession>A0ACD5W8F3</accession>
<organism evidence="1 2">
    <name type="scientific">Avena sativa</name>
    <name type="common">Oat</name>
    <dbReference type="NCBI Taxonomy" id="4498"/>
    <lineage>
        <taxon>Eukaryota</taxon>
        <taxon>Viridiplantae</taxon>
        <taxon>Streptophyta</taxon>
        <taxon>Embryophyta</taxon>
        <taxon>Tracheophyta</taxon>
        <taxon>Spermatophyta</taxon>
        <taxon>Magnoliopsida</taxon>
        <taxon>Liliopsida</taxon>
        <taxon>Poales</taxon>
        <taxon>Poaceae</taxon>
        <taxon>BOP clade</taxon>
        <taxon>Pooideae</taxon>
        <taxon>Poodae</taxon>
        <taxon>Poeae</taxon>
        <taxon>Poeae Chloroplast Group 1 (Aveneae type)</taxon>
        <taxon>Aveninae</taxon>
        <taxon>Avena</taxon>
    </lineage>
</organism>
<evidence type="ECO:0000313" key="2">
    <source>
        <dbReference type="Proteomes" id="UP001732700"/>
    </source>
</evidence>
<reference evidence="1" key="2">
    <citation type="submission" date="2025-09" db="UniProtKB">
        <authorList>
            <consortium name="EnsemblPlants"/>
        </authorList>
    </citation>
    <scope>IDENTIFICATION</scope>
</reference>
<name>A0ACD5W8F3_AVESA</name>